<dbReference type="Pfam" id="PF13177">
    <property type="entry name" value="DNA_pol3_delta2"/>
    <property type="match status" value="1"/>
</dbReference>
<keyword evidence="3" id="KW-1185">Reference proteome</keyword>
<comment type="caution">
    <text evidence="2">The sequence shown here is derived from an EMBL/GenBank/DDBJ whole genome shotgun (WGS) entry which is preliminary data.</text>
</comment>
<evidence type="ECO:0000313" key="2">
    <source>
        <dbReference type="EMBL" id="RUT03290.1"/>
    </source>
</evidence>
<accession>A0AB37UBD9</accession>
<dbReference type="SUPFAM" id="SSF52540">
    <property type="entry name" value="P-loop containing nucleoside triphosphate hydrolases"/>
    <property type="match status" value="1"/>
</dbReference>
<feature type="region of interest" description="Disordered" evidence="1">
    <location>
        <begin position="1"/>
        <end position="20"/>
    </location>
</feature>
<dbReference type="EMBL" id="RSCK01000101">
    <property type="protein sequence ID" value="RUT03290.1"/>
    <property type="molecule type" value="Genomic_DNA"/>
</dbReference>
<name>A0AB37UBD9_9CYAN</name>
<reference evidence="2 3" key="1">
    <citation type="journal article" date="2019" name="Genome Biol. Evol.">
        <title>Day and night: Metabolic profiles and evolutionary relationships of six axenic non-marine cyanobacteria.</title>
        <authorList>
            <person name="Will S.E."/>
            <person name="Henke P."/>
            <person name="Boedeker C."/>
            <person name="Huang S."/>
            <person name="Brinkmann H."/>
            <person name="Rohde M."/>
            <person name="Jarek M."/>
            <person name="Friedl T."/>
            <person name="Seufert S."/>
            <person name="Schumacher M."/>
            <person name="Overmann J."/>
            <person name="Neumann-Schaal M."/>
            <person name="Petersen J."/>
        </authorList>
    </citation>
    <scope>NUCLEOTIDE SEQUENCE [LARGE SCALE GENOMIC DNA]</scope>
    <source>
        <strain evidence="2 3">SAG 39.79</strain>
    </source>
</reference>
<gene>
    <name evidence="2" type="primary">dnaX</name>
    <name evidence="2" type="ORF">DSM107010_60910</name>
</gene>
<dbReference type="AlphaFoldDB" id="A0AB37UBD9"/>
<organism evidence="2 3">
    <name type="scientific">Chroococcidiopsis cubana SAG 39.79</name>
    <dbReference type="NCBI Taxonomy" id="388085"/>
    <lineage>
        <taxon>Bacteria</taxon>
        <taxon>Bacillati</taxon>
        <taxon>Cyanobacteriota</taxon>
        <taxon>Cyanophyceae</taxon>
        <taxon>Chroococcidiopsidales</taxon>
        <taxon>Chroococcidiopsidaceae</taxon>
        <taxon>Chroococcidiopsis</taxon>
    </lineage>
</organism>
<dbReference type="Gene3D" id="3.40.50.300">
    <property type="entry name" value="P-loop containing nucleotide triphosphate hydrolases"/>
    <property type="match status" value="1"/>
</dbReference>
<proteinExistence type="predicted"/>
<sequence>MSLPTTVSIPTTPMKSERENLKSEERGIFEFSSLVGQSTAVSLLEGAIATNRIAPAYLFAGTDGVGKTLAARTFIAQLFDTHNLTNHPDLLWVEPTYLHQGELINQSDLAHSEVKPKSPPHIRIEQIRAIAQFLSCCALTAPCKIVVIQDADRMAVAAANALLKTLEEPTSGSIILISSQPQKLLPTIASRCQAIPFHRLNGSNMVRVLERLGNAEIIDNPSIVALAAGSPGQAIAHYNQLGSMPKVLLEQLDVPPANASNAMRLAKEIDTMLDFDRQLWLLDYLQHRWWRSLGNRNWIEKLAAAKAALLKMASSRLVWEVLLLVEKSG</sequence>
<dbReference type="NCBIfam" id="NF005638">
    <property type="entry name" value="PRK07399.1"/>
    <property type="match status" value="1"/>
</dbReference>
<dbReference type="PANTHER" id="PTHR11669:SF8">
    <property type="entry name" value="DNA POLYMERASE III SUBUNIT DELTA"/>
    <property type="match status" value="1"/>
</dbReference>
<dbReference type="GO" id="GO:0006261">
    <property type="term" value="P:DNA-templated DNA replication"/>
    <property type="evidence" value="ECO:0007669"/>
    <property type="project" value="TreeGrafter"/>
</dbReference>
<evidence type="ECO:0000313" key="3">
    <source>
        <dbReference type="Proteomes" id="UP000282574"/>
    </source>
</evidence>
<dbReference type="InterPro" id="IPR050238">
    <property type="entry name" value="DNA_Rep/Repair_Clamp_Loader"/>
</dbReference>
<dbReference type="PANTHER" id="PTHR11669">
    <property type="entry name" value="REPLICATION FACTOR C / DNA POLYMERASE III GAMMA-TAU SUBUNIT"/>
    <property type="match status" value="1"/>
</dbReference>
<protein>
    <submittedName>
        <fullName evidence="2">DNA polymerase III subunit delta</fullName>
    </submittedName>
</protein>
<feature type="compositionally biased region" description="Polar residues" evidence="1">
    <location>
        <begin position="1"/>
        <end position="14"/>
    </location>
</feature>
<dbReference type="InterPro" id="IPR027417">
    <property type="entry name" value="P-loop_NTPase"/>
</dbReference>
<dbReference type="RefSeq" id="WP_127024803.1">
    <property type="nucleotide sequence ID" value="NZ_JAVKZF010000001.1"/>
</dbReference>
<evidence type="ECO:0000256" key="1">
    <source>
        <dbReference type="SAM" id="MobiDB-lite"/>
    </source>
</evidence>
<dbReference type="Proteomes" id="UP000282574">
    <property type="component" value="Unassembled WGS sequence"/>
</dbReference>